<organism evidence="2 3">
    <name type="scientific">Phytophthora fragariaefolia</name>
    <dbReference type="NCBI Taxonomy" id="1490495"/>
    <lineage>
        <taxon>Eukaryota</taxon>
        <taxon>Sar</taxon>
        <taxon>Stramenopiles</taxon>
        <taxon>Oomycota</taxon>
        <taxon>Peronosporomycetes</taxon>
        <taxon>Peronosporales</taxon>
        <taxon>Peronosporaceae</taxon>
        <taxon>Phytophthora</taxon>
    </lineage>
</organism>
<proteinExistence type="predicted"/>
<evidence type="ECO:0000313" key="2">
    <source>
        <dbReference type="EMBL" id="GMF58574.1"/>
    </source>
</evidence>
<comment type="caution">
    <text evidence="2">The sequence shown here is derived from an EMBL/GenBank/DDBJ whole genome shotgun (WGS) entry which is preliminary data.</text>
</comment>
<feature type="compositionally biased region" description="Low complexity" evidence="1">
    <location>
        <begin position="42"/>
        <end position="51"/>
    </location>
</feature>
<feature type="region of interest" description="Disordered" evidence="1">
    <location>
        <begin position="1"/>
        <end position="132"/>
    </location>
</feature>
<gene>
    <name evidence="2" type="ORF">Pfra01_002519800</name>
</gene>
<feature type="compositionally biased region" description="Basic and acidic residues" evidence="1">
    <location>
        <begin position="99"/>
        <end position="111"/>
    </location>
</feature>
<dbReference type="EMBL" id="BSXT01004682">
    <property type="protein sequence ID" value="GMF58574.1"/>
    <property type="molecule type" value="Genomic_DNA"/>
</dbReference>
<evidence type="ECO:0000256" key="1">
    <source>
        <dbReference type="SAM" id="MobiDB-lite"/>
    </source>
</evidence>
<keyword evidence="3" id="KW-1185">Reference proteome</keyword>
<accession>A0A9W6YCE9</accession>
<dbReference type="Proteomes" id="UP001165121">
    <property type="component" value="Unassembled WGS sequence"/>
</dbReference>
<dbReference type="AlphaFoldDB" id="A0A9W6YCE9"/>
<protein>
    <submittedName>
        <fullName evidence="2">Unnamed protein product</fullName>
    </submittedName>
</protein>
<evidence type="ECO:0000313" key="3">
    <source>
        <dbReference type="Proteomes" id="UP001165121"/>
    </source>
</evidence>
<name>A0A9W6YCE9_9STRA</name>
<feature type="compositionally biased region" description="Basic residues" evidence="1">
    <location>
        <begin position="13"/>
        <end position="28"/>
    </location>
</feature>
<sequence>MLAESDASVNSNRKARSPKRQRMARTHLRLTNDDGSAEDVEVSSSVAVFVADADEPDDGDDPHDDGGDNEDDERSDENGGNDGYGNRDTGGNRGNGGGNRDDGNSDGDQPRRPPRPTRSSLPVAPHNPTEFNTDDALESILTNIGFGKRVSTEAALEAFFDGLNNQEATAHIRAMGLQTLSEAVEFTINGYGEYGEGRKVTN</sequence>
<feature type="compositionally biased region" description="Acidic residues" evidence="1">
    <location>
        <begin position="52"/>
        <end position="75"/>
    </location>
</feature>
<reference evidence="2" key="1">
    <citation type="submission" date="2023-04" db="EMBL/GenBank/DDBJ databases">
        <title>Phytophthora fragariaefolia NBRC 109709.</title>
        <authorList>
            <person name="Ichikawa N."/>
            <person name="Sato H."/>
            <person name="Tonouchi N."/>
        </authorList>
    </citation>
    <scope>NUCLEOTIDE SEQUENCE</scope>
    <source>
        <strain evidence="2">NBRC 109709</strain>
    </source>
</reference>